<accession>A0A9Q4PRQ1</accession>
<name>A0A9Q4PRQ1_9BACT</name>
<reference evidence="1" key="1">
    <citation type="submission" date="2022-12" db="EMBL/GenBank/DDBJ databases">
        <title>Species Delineation and Comparative Genomics within the Campylobacter ureolyticus Complex.</title>
        <authorList>
            <person name="Maki J."/>
            <person name="Howard M."/>
            <person name="Connelly S."/>
            <person name="Hardy D.J."/>
            <person name="Cameron A."/>
        </authorList>
    </citation>
    <scope>NUCLEOTIDE SEQUENCE</scope>
    <source>
        <strain evidence="1">URMC_787</strain>
    </source>
</reference>
<dbReference type="Proteomes" id="UP001075225">
    <property type="component" value="Unassembled WGS sequence"/>
</dbReference>
<evidence type="ECO:0000313" key="1">
    <source>
        <dbReference type="EMBL" id="MCZ6159368.1"/>
    </source>
</evidence>
<dbReference type="RefSeq" id="WP_269484415.1">
    <property type="nucleotide sequence ID" value="NZ_JAPXGO010000001.1"/>
</dbReference>
<organism evidence="1 2">
    <name type="scientific">Campylobacter ureolyticus</name>
    <dbReference type="NCBI Taxonomy" id="827"/>
    <lineage>
        <taxon>Bacteria</taxon>
        <taxon>Pseudomonadati</taxon>
        <taxon>Campylobacterota</taxon>
        <taxon>Epsilonproteobacteria</taxon>
        <taxon>Campylobacterales</taxon>
        <taxon>Campylobacteraceae</taxon>
        <taxon>Campylobacter</taxon>
    </lineage>
</organism>
<comment type="caution">
    <text evidence="1">The sequence shown here is derived from an EMBL/GenBank/DDBJ whole genome shotgun (WGS) entry which is preliminary data.</text>
</comment>
<dbReference type="AlphaFoldDB" id="A0A9Q4PRQ1"/>
<proteinExistence type="predicted"/>
<dbReference type="EMBL" id="JAPXGO010000001">
    <property type="protein sequence ID" value="MCZ6159368.1"/>
    <property type="molecule type" value="Genomic_DNA"/>
</dbReference>
<protein>
    <submittedName>
        <fullName evidence="1">Uncharacterized protein</fullName>
    </submittedName>
</protein>
<sequence length="68" mass="8061">MKTVEFFEANPEELKQTLEKCSKDKTRNAREEAECTNAKLVKEDQDFKKRMKTPSNMSFYYDDNNSTK</sequence>
<evidence type="ECO:0000313" key="2">
    <source>
        <dbReference type="Proteomes" id="UP001075225"/>
    </source>
</evidence>
<gene>
    <name evidence="1" type="ORF">O6B32_02605</name>
</gene>